<evidence type="ECO:0000256" key="6">
    <source>
        <dbReference type="ARBA" id="ARBA00022884"/>
    </source>
</evidence>
<dbReference type="GO" id="GO:0003729">
    <property type="term" value="F:mRNA binding"/>
    <property type="evidence" value="ECO:0007669"/>
    <property type="project" value="InterPro"/>
</dbReference>
<dbReference type="InterPro" id="IPR012933">
    <property type="entry name" value="HicA_mRNA_interferase"/>
</dbReference>
<dbReference type="Gene3D" id="3.30.920.30">
    <property type="entry name" value="Hypothetical protein"/>
    <property type="match status" value="1"/>
</dbReference>
<evidence type="ECO:0000256" key="5">
    <source>
        <dbReference type="ARBA" id="ARBA00022801"/>
    </source>
</evidence>
<dbReference type="PANTHER" id="PTHR34873">
    <property type="entry name" value="SSR1766 PROTEIN"/>
    <property type="match status" value="1"/>
</dbReference>
<dbReference type="Pfam" id="PF07927">
    <property type="entry name" value="HicA_toxin"/>
    <property type="match status" value="1"/>
</dbReference>
<dbReference type="EMBL" id="PEYC01000045">
    <property type="protein sequence ID" value="PIS39972.1"/>
    <property type="molecule type" value="Genomic_DNA"/>
</dbReference>
<organism evidence="8 9">
    <name type="scientific">Candidatus Nealsonbacteria bacterium CG08_land_8_20_14_0_20_36_22</name>
    <dbReference type="NCBI Taxonomy" id="1974704"/>
    <lineage>
        <taxon>Bacteria</taxon>
        <taxon>Candidatus Nealsoniibacteriota</taxon>
    </lineage>
</organism>
<evidence type="ECO:0000256" key="4">
    <source>
        <dbReference type="ARBA" id="ARBA00022759"/>
    </source>
</evidence>
<keyword evidence="6" id="KW-0694">RNA-binding</keyword>
<keyword evidence="3" id="KW-0540">Nuclease</keyword>
<dbReference type="AlphaFoldDB" id="A0A2H0YQE7"/>
<evidence type="ECO:0000256" key="7">
    <source>
        <dbReference type="ARBA" id="ARBA00023016"/>
    </source>
</evidence>
<keyword evidence="7" id="KW-0346">Stress response</keyword>
<dbReference type="SUPFAM" id="SSF54786">
    <property type="entry name" value="YcfA/nrd intein domain"/>
    <property type="match status" value="1"/>
</dbReference>
<evidence type="ECO:0000256" key="3">
    <source>
        <dbReference type="ARBA" id="ARBA00022722"/>
    </source>
</evidence>
<protein>
    <recommendedName>
        <fullName evidence="10">Type II toxin-antitoxin system HicA family toxin</fullName>
    </recommendedName>
</protein>
<accession>A0A2H0YQE7</accession>
<evidence type="ECO:0000256" key="2">
    <source>
        <dbReference type="ARBA" id="ARBA00022649"/>
    </source>
</evidence>
<comment type="similarity">
    <text evidence="1">Belongs to the HicA mRNA interferase family.</text>
</comment>
<evidence type="ECO:0008006" key="10">
    <source>
        <dbReference type="Google" id="ProtNLM"/>
    </source>
</evidence>
<dbReference type="PANTHER" id="PTHR34873:SF3">
    <property type="entry name" value="ADDICTION MODULE TOXIN, HICA FAMILY"/>
    <property type="match status" value="1"/>
</dbReference>
<comment type="caution">
    <text evidence="8">The sequence shown here is derived from an EMBL/GenBank/DDBJ whole genome shotgun (WGS) entry which is preliminary data.</text>
</comment>
<gene>
    <name evidence="8" type="ORF">COT32_02235</name>
</gene>
<evidence type="ECO:0000313" key="8">
    <source>
        <dbReference type="EMBL" id="PIS39972.1"/>
    </source>
</evidence>
<keyword evidence="4" id="KW-0255">Endonuclease</keyword>
<dbReference type="InterPro" id="IPR038570">
    <property type="entry name" value="HicA_sf"/>
</dbReference>
<keyword evidence="2" id="KW-1277">Toxin-antitoxin system</keyword>
<dbReference type="GO" id="GO:0016787">
    <property type="term" value="F:hydrolase activity"/>
    <property type="evidence" value="ECO:0007669"/>
    <property type="project" value="UniProtKB-KW"/>
</dbReference>
<reference evidence="9" key="1">
    <citation type="submission" date="2017-09" db="EMBL/GenBank/DDBJ databases">
        <title>Depth-based differentiation of microbial function through sediment-hosted aquifers and enrichment of novel symbionts in the deep terrestrial subsurface.</title>
        <authorList>
            <person name="Probst A.J."/>
            <person name="Ladd B."/>
            <person name="Jarett J.K."/>
            <person name="Geller-Mcgrath D.E."/>
            <person name="Sieber C.M.K."/>
            <person name="Emerson J.B."/>
            <person name="Anantharaman K."/>
            <person name="Thomas B.C."/>
            <person name="Malmstrom R."/>
            <person name="Stieglmeier M."/>
            <person name="Klingl A."/>
            <person name="Woyke T."/>
            <person name="Ryan C.M."/>
            <person name="Banfield J.F."/>
        </authorList>
    </citation>
    <scope>NUCLEOTIDE SEQUENCE [LARGE SCALE GENOMIC DNA]</scope>
</reference>
<sequence length="75" mass="8637">MPKLPSITSRKLIKILKSLGFQLDHSTGSHFIFYNPKTKKRAVVPFHTKDLPKGTIMSILKEASINRKEFEDLLR</sequence>
<evidence type="ECO:0000313" key="9">
    <source>
        <dbReference type="Proteomes" id="UP000231472"/>
    </source>
</evidence>
<keyword evidence="5" id="KW-0378">Hydrolase</keyword>
<evidence type="ECO:0000256" key="1">
    <source>
        <dbReference type="ARBA" id="ARBA00006620"/>
    </source>
</evidence>
<name>A0A2H0YQE7_9BACT</name>
<dbReference type="Proteomes" id="UP000231472">
    <property type="component" value="Unassembled WGS sequence"/>
</dbReference>
<dbReference type="GO" id="GO:0004519">
    <property type="term" value="F:endonuclease activity"/>
    <property type="evidence" value="ECO:0007669"/>
    <property type="project" value="UniProtKB-KW"/>
</dbReference>
<proteinExistence type="inferred from homology"/>